<name>R7WCE1_AEGTA</name>
<dbReference type="EnsemblPlants" id="EMT20211">
    <property type="protein sequence ID" value="EMT20211"/>
    <property type="gene ID" value="F775_08703"/>
</dbReference>
<evidence type="ECO:0000313" key="1">
    <source>
        <dbReference type="EnsemblPlants" id="EMT20211"/>
    </source>
</evidence>
<sequence>MSAPVKCRIRFASVIAKRPLYSGMNAGHLASIENAHRMSQVGETDPALQIHARGILLDPFLSVIIVLLPISGASDSNRHPHELRDAEAEARLLVGVESRADEGEAPRTAGDEGAEVAALCGIEHHLLVHKAAELAQLHLIRLLPLQAQQRAAIGHSRGCCGKLPLGCPPTTALSPRGFRDI</sequence>
<reference evidence="1" key="1">
    <citation type="submission" date="2015-06" db="UniProtKB">
        <authorList>
            <consortium name="EnsemblPlants"/>
        </authorList>
    </citation>
    <scope>IDENTIFICATION</scope>
</reference>
<accession>R7WCE1</accession>
<protein>
    <submittedName>
        <fullName evidence="1">Uncharacterized protein</fullName>
    </submittedName>
</protein>
<organism evidence="1">
    <name type="scientific">Aegilops tauschii</name>
    <name type="common">Tausch's goatgrass</name>
    <name type="synonym">Aegilops squarrosa</name>
    <dbReference type="NCBI Taxonomy" id="37682"/>
    <lineage>
        <taxon>Eukaryota</taxon>
        <taxon>Viridiplantae</taxon>
        <taxon>Streptophyta</taxon>
        <taxon>Embryophyta</taxon>
        <taxon>Tracheophyta</taxon>
        <taxon>Spermatophyta</taxon>
        <taxon>Magnoliopsida</taxon>
        <taxon>Liliopsida</taxon>
        <taxon>Poales</taxon>
        <taxon>Poaceae</taxon>
        <taxon>BOP clade</taxon>
        <taxon>Pooideae</taxon>
        <taxon>Triticodae</taxon>
        <taxon>Triticeae</taxon>
        <taxon>Triticinae</taxon>
        <taxon>Aegilops</taxon>
    </lineage>
</organism>
<dbReference type="AlphaFoldDB" id="R7WCE1"/>
<proteinExistence type="predicted"/>